<sequence length="298" mass="31506">MSAHARRRTARCATALAGTVVLVAAVCAGPFVAPAHTPPGAKAAPVPDDPSPPATPEPTPAPAPEWQTVFIDHFDGPAGTWPDQWHHMTGWNAAAQNGLGQLVVGHVGQIRSTPGWALPVGTQVRVSASLIMPNTGSNYAALWVQHPDAAEPREIDVIESYGPLKSAGAQLGSHVCYDETVDNGVNECDVAGLPAQLWPVTEAFPDGAKPWESFWEYHAEFTVGGESVLFEARDGSGNQAYAVTSDPDLRRVPGNAVPFHLRLSNKDVEPGNAVPGGDRYSMLVDWVAVQVMYPTAAG</sequence>
<dbReference type="EMBL" id="SDWV01000007">
    <property type="protein sequence ID" value="RYC11523.1"/>
    <property type="molecule type" value="Genomic_DNA"/>
</dbReference>
<accession>A0A4Q2T0N1</accession>
<proteinExistence type="predicted"/>
<reference evidence="3 4" key="1">
    <citation type="submission" date="2019-01" db="EMBL/GenBank/DDBJ databases">
        <title>Novel species of Nocardioides.</title>
        <authorList>
            <person name="Liu Q."/>
            <person name="X Y.-H."/>
        </authorList>
    </citation>
    <scope>NUCLEOTIDE SEQUENCE [LARGE SCALE GENOMIC DNA]</scope>
    <source>
        <strain evidence="3 4">HLT2-9</strain>
    </source>
</reference>
<feature type="region of interest" description="Disordered" evidence="1">
    <location>
        <begin position="39"/>
        <end position="64"/>
    </location>
</feature>
<dbReference type="OrthoDB" id="3769201at2"/>
<feature type="compositionally biased region" description="Pro residues" evidence="1">
    <location>
        <begin position="47"/>
        <end position="63"/>
    </location>
</feature>
<dbReference type="Gene3D" id="2.60.120.200">
    <property type="match status" value="1"/>
</dbReference>
<evidence type="ECO:0000256" key="2">
    <source>
        <dbReference type="SAM" id="SignalP"/>
    </source>
</evidence>
<dbReference type="Proteomes" id="UP000291101">
    <property type="component" value="Unassembled WGS sequence"/>
</dbReference>
<dbReference type="RefSeq" id="WP_129426563.1">
    <property type="nucleotide sequence ID" value="NZ_SDWV01000007.1"/>
</dbReference>
<comment type="caution">
    <text evidence="3">The sequence shown here is derived from an EMBL/GenBank/DDBJ whole genome shotgun (WGS) entry which is preliminary data.</text>
</comment>
<evidence type="ECO:0000313" key="3">
    <source>
        <dbReference type="EMBL" id="RYC11523.1"/>
    </source>
</evidence>
<feature type="chain" id="PRO_5038663979" description="GH16 domain-containing protein" evidence="2">
    <location>
        <begin position="36"/>
        <end position="298"/>
    </location>
</feature>
<dbReference type="InterPro" id="IPR013320">
    <property type="entry name" value="ConA-like_dom_sf"/>
</dbReference>
<name>A0A4Q2T0N1_9ACTN</name>
<organism evidence="3 4">
    <name type="scientific">Nocardioides zhouii</name>
    <dbReference type="NCBI Taxonomy" id="1168729"/>
    <lineage>
        <taxon>Bacteria</taxon>
        <taxon>Bacillati</taxon>
        <taxon>Actinomycetota</taxon>
        <taxon>Actinomycetes</taxon>
        <taxon>Propionibacteriales</taxon>
        <taxon>Nocardioidaceae</taxon>
        <taxon>Nocardioides</taxon>
    </lineage>
</organism>
<keyword evidence="2" id="KW-0732">Signal</keyword>
<keyword evidence="4" id="KW-1185">Reference proteome</keyword>
<gene>
    <name evidence="3" type="ORF">EUA94_09180</name>
</gene>
<feature type="signal peptide" evidence="2">
    <location>
        <begin position="1"/>
        <end position="35"/>
    </location>
</feature>
<evidence type="ECO:0000313" key="4">
    <source>
        <dbReference type="Proteomes" id="UP000291101"/>
    </source>
</evidence>
<evidence type="ECO:0008006" key="5">
    <source>
        <dbReference type="Google" id="ProtNLM"/>
    </source>
</evidence>
<evidence type="ECO:0000256" key="1">
    <source>
        <dbReference type="SAM" id="MobiDB-lite"/>
    </source>
</evidence>
<protein>
    <recommendedName>
        <fullName evidence="5">GH16 domain-containing protein</fullName>
    </recommendedName>
</protein>
<dbReference type="SUPFAM" id="SSF49899">
    <property type="entry name" value="Concanavalin A-like lectins/glucanases"/>
    <property type="match status" value="1"/>
</dbReference>
<dbReference type="AlphaFoldDB" id="A0A4Q2T0N1"/>